<name>A0AA39MEF0_9AGAR</name>
<keyword evidence="3" id="KW-1185">Reference proteome</keyword>
<dbReference type="Proteomes" id="UP001175226">
    <property type="component" value="Unassembled WGS sequence"/>
</dbReference>
<organism evidence="2 3">
    <name type="scientific">Armillaria borealis</name>
    <dbReference type="NCBI Taxonomy" id="47425"/>
    <lineage>
        <taxon>Eukaryota</taxon>
        <taxon>Fungi</taxon>
        <taxon>Dikarya</taxon>
        <taxon>Basidiomycota</taxon>
        <taxon>Agaricomycotina</taxon>
        <taxon>Agaricomycetes</taxon>
        <taxon>Agaricomycetidae</taxon>
        <taxon>Agaricales</taxon>
        <taxon>Marasmiineae</taxon>
        <taxon>Physalacriaceae</taxon>
        <taxon>Armillaria</taxon>
    </lineage>
</organism>
<keyword evidence="1" id="KW-0472">Membrane</keyword>
<feature type="transmembrane region" description="Helical" evidence="1">
    <location>
        <begin position="74"/>
        <end position="92"/>
    </location>
</feature>
<comment type="caution">
    <text evidence="2">The sequence shown here is derived from an EMBL/GenBank/DDBJ whole genome shotgun (WGS) entry which is preliminary data.</text>
</comment>
<evidence type="ECO:0000313" key="2">
    <source>
        <dbReference type="EMBL" id="KAK0430773.1"/>
    </source>
</evidence>
<feature type="transmembrane region" description="Helical" evidence="1">
    <location>
        <begin position="122"/>
        <end position="140"/>
    </location>
</feature>
<dbReference type="AlphaFoldDB" id="A0AA39MEF0"/>
<sequence length="146" mass="16234">MPVPFQGGKSIRVPKPASFVRLKSCFICSDPAGDRFQVLDLHLKRVQTKCHNILRSCLSVSCMHTRNVSASARVGFVQSSIGGLVFAFWMLYNQDCTFSLSPPGHSSEYVSQLTISKNLTEMIHAITWAGVYIAVALTWIHPDKFT</sequence>
<accession>A0AA39MEF0</accession>
<keyword evidence="1" id="KW-1133">Transmembrane helix</keyword>
<proteinExistence type="predicted"/>
<protein>
    <submittedName>
        <fullName evidence="2">Uncharacterized protein</fullName>
    </submittedName>
</protein>
<reference evidence="2" key="1">
    <citation type="submission" date="2023-06" db="EMBL/GenBank/DDBJ databases">
        <authorList>
            <consortium name="Lawrence Berkeley National Laboratory"/>
            <person name="Ahrendt S."/>
            <person name="Sahu N."/>
            <person name="Indic B."/>
            <person name="Wong-Bajracharya J."/>
            <person name="Merenyi Z."/>
            <person name="Ke H.-M."/>
            <person name="Monk M."/>
            <person name="Kocsube S."/>
            <person name="Drula E."/>
            <person name="Lipzen A."/>
            <person name="Balint B."/>
            <person name="Henrissat B."/>
            <person name="Andreopoulos B."/>
            <person name="Martin F.M."/>
            <person name="Harder C.B."/>
            <person name="Rigling D."/>
            <person name="Ford K.L."/>
            <person name="Foster G.D."/>
            <person name="Pangilinan J."/>
            <person name="Papanicolaou A."/>
            <person name="Barry K."/>
            <person name="LaButti K."/>
            <person name="Viragh M."/>
            <person name="Koriabine M."/>
            <person name="Yan M."/>
            <person name="Riley R."/>
            <person name="Champramary S."/>
            <person name="Plett K.L."/>
            <person name="Tsai I.J."/>
            <person name="Slot J."/>
            <person name="Sipos G."/>
            <person name="Plett J."/>
            <person name="Nagy L.G."/>
            <person name="Grigoriev I.V."/>
        </authorList>
    </citation>
    <scope>NUCLEOTIDE SEQUENCE</scope>
    <source>
        <strain evidence="2">FPL87.14</strain>
    </source>
</reference>
<evidence type="ECO:0000256" key="1">
    <source>
        <dbReference type="SAM" id="Phobius"/>
    </source>
</evidence>
<keyword evidence="1" id="KW-0812">Transmembrane</keyword>
<dbReference type="EMBL" id="JAUEPT010000134">
    <property type="protein sequence ID" value="KAK0430773.1"/>
    <property type="molecule type" value="Genomic_DNA"/>
</dbReference>
<gene>
    <name evidence="2" type="ORF">EV421DRAFT_242033</name>
</gene>
<evidence type="ECO:0000313" key="3">
    <source>
        <dbReference type="Proteomes" id="UP001175226"/>
    </source>
</evidence>